<evidence type="ECO:0000313" key="1">
    <source>
        <dbReference type="EMBL" id="MDA3768812.1"/>
    </source>
</evidence>
<reference evidence="1" key="1">
    <citation type="submission" date="2023-01" db="EMBL/GenBank/DDBJ databases">
        <title>Sequencing of the bacterial strains from artisanal fermented milk Matsoni.</title>
        <authorList>
            <person name="Rozman V."/>
            <person name="Accetto T."/>
            <person name="Bogovic Matijasic B."/>
        </authorList>
    </citation>
    <scope>NUCLEOTIDE SEQUENCE</scope>
    <source>
        <strain evidence="1">Lbl333</strain>
    </source>
</reference>
<accession>A0AAW5Z0B1</accession>
<protein>
    <submittedName>
        <fullName evidence="1">IS30 family transposase</fullName>
    </submittedName>
</protein>
<comment type="caution">
    <text evidence="1">The sequence shown here is derived from an EMBL/GenBank/DDBJ whole genome shotgun (WGS) entry which is preliminary data.</text>
</comment>
<dbReference type="EMBL" id="JAQIEY010000123">
    <property type="protein sequence ID" value="MDA3768812.1"/>
    <property type="molecule type" value="Genomic_DNA"/>
</dbReference>
<dbReference type="NCBIfam" id="NF033563">
    <property type="entry name" value="transpos_IS30"/>
    <property type="match status" value="1"/>
</dbReference>
<feature type="non-terminal residue" evidence="1">
    <location>
        <position position="113"/>
    </location>
</feature>
<gene>
    <name evidence="1" type="ORF">PF586_10660</name>
</gene>
<dbReference type="Proteomes" id="UP001210502">
    <property type="component" value="Unassembled WGS sequence"/>
</dbReference>
<evidence type="ECO:0000313" key="2">
    <source>
        <dbReference type="Proteomes" id="UP001210502"/>
    </source>
</evidence>
<dbReference type="InterPro" id="IPR053392">
    <property type="entry name" value="Transposase_IS30-like"/>
</dbReference>
<dbReference type="RefSeq" id="WP_271025120.1">
    <property type="nucleotide sequence ID" value="NZ_JAQIEY010000123.1"/>
</dbReference>
<name>A0AAW5Z0B1_9LACO</name>
<organism evidence="1 2">
    <name type="scientific">Lactobacillus delbrueckii</name>
    <dbReference type="NCBI Taxonomy" id="1584"/>
    <lineage>
        <taxon>Bacteria</taxon>
        <taxon>Bacillati</taxon>
        <taxon>Bacillota</taxon>
        <taxon>Bacilli</taxon>
        <taxon>Lactobacillales</taxon>
        <taxon>Lactobacillaceae</taxon>
        <taxon>Lactobacillus</taxon>
    </lineage>
</organism>
<sequence>DLGLMDIKNGDLPEKVKRNTKTRRARVNKRILGRSIDERSPSRKDFGHWECDLVFGHKTKDDDVLLTLCERKTRQFFMIKIEDKTSASVMKAFDKLREYYGSKWNQIFKSITT</sequence>
<proteinExistence type="predicted"/>
<dbReference type="AlphaFoldDB" id="A0AAW5Z0B1"/>
<feature type="non-terminal residue" evidence="1">
    <location>
        <position position="1"/>
    </location>
</feature>